<gene>
    <name evidence="1" type="ORF">ALC56_06735</name>
</gene>
<dbReference type="EMBL" id="KQ981636">
    <property type="protein sequence ID" value="KYN38736.1"/>
    <property type="molecule type" value="Genomic_DNA"/>
</dbReference>
<proteinExistence type="predicted"/>
<dbReference type="AlphaFoldDB" id="A0A195FED2"/>
<reference evidence="1 2" key="1">
    <citation type="submission" date="2016-03" db="EMBL/GenBank/DDBJ databases">
        <title>Trachymyrmex septentrionalis WGS genome.</title>
        <authorList>
            <person name="Nygaard S."/>
            <person name="Hu H."/>
            <person name="Boomsma J."/>
            <person name="Zhang G."/>
        </authorList>
    </citation>
    <scope>NUCLEOTIDE SEQUENCE [LARGE SCALE GENOMIC DNA]</scope>
    <source>
        <strain evidence="1">Tsep2-gDNA-1</strain>
        <tissue evidence="1">Whole body</tissue>
    </source>
</reference>
<name>A0A195FED2_9HYME</name>
<keyword evidence="2" id="KW-1185">Reference proteome</keyword>
<organism evidence="1 2">
    <name type="scientific">Trachymyrmex septentrionalis</name>
    <dbReference type="NCBI Taxonomy" id="34720"/>
    <lineage>
        <taxon>Eukaryota</taxon>
        <taxon>Metazoa</taxon>
        <taxon>Ecdysozoa</taxon>
        <taxon>Arthropoda</taxon>
        <taxon>Hexapoda</taxon>
        <taxon>Insecta</taxon>
        <taxon>Pterygota</taxon>
        <taxon>Neoptera</taxon>
        <taxon>Endopterygota</taxon>
        <taxon>Hymenoptera</taxon>
        <taxon>Apocrita</taxon>
        <taxon>Aculeata</taxon>
        <taxon>Formicoidea</taxon>
        <taxon>Formicidae</taxon>
        <taxon>Myrmicinae</taxon>
        <taxon>Trachymyrmex</taxon>
    </lineage>
</organism>
<dbReference type="Proteomes" id="UP000078541">
    <property type="component" value="Unassembled WGS sequence"/>
</dbReference>
<feature type="non-terminal residue" evidence="1">
    <location>
        <position position="1"/>
    </location>
</feature>
<evidence type="ECO:0000313" key="2">
    <source>
        <dbReference type="Proteomes" id="UP000078541"/>
    </source>
</evidence>
<protein>
    <submittedName>
        <fullName evidence="1">Uncharacterized protein</fullName>
    </submittedName>
</protein>
<sequence length="106" mass="12170">QAQSLYNLNQSLHRKNIVELLACCTCGQDPCQDVNHVVSHYHSERKRSITSHFPDCDFNLFPLLRHPPPKLCRLLLAYFKSIDIHPYSITSPFKLRARRSGARAPA</sequence>
<accession>A0A195FED2</accession>
<evidence type="ECO:0000313" key="1">
    <source>
        <dbReference type="EMBL" id="KYN38736.1"/>
    </source>
</evidence>